<feature type="coiled-coil region" evidence="1">
    <location>
        <begin position="130"/>
        <end position="196"/>
    </location>
</feature>
<evidence type="ECO:0000313" key="4">
    <source>
        <dbReference type="EMBL" id="TVY40776.1"/>
    </source>
</evidence>
<dbReference type="InterPro" id="IPR018253">
    <property type="entry name" value="DnaJ_domain_CS"/>
</dbReference>
<gene>
    <name evidence="4" type="primary">dnaJ_0</name>
    <name evidence="4" type="ORF">LOCC1_G007553</name>
</gene>
<dbReference type="SUPFAM" id="SSF46565">
    <property type="entry name" value="Chaperone J-domain"/>
    <property type="match status" value="1"/>
</dbReference>
<accession>A0A8H8UB55</accession>
<evidence type="ECO:0000256" key="2">
    <source>
        <dbReference type="SAM" id="MobiDB-lite"/>
    </source>
</evidence>
<keyword evidence="1" id="KW-0175">Coiled coil</keyword>
<comment type="caution">
    <text evidence="4">The sequence shown here is derived from an EMBL/GenBank/DDBJ whole genome shotgun (WGS) entry which is preliminary data.</text>
</comment>
<dbReference type="Gene3D" id="1.10.287.110">
    <property type="entry name" value="DnaJ domain"/>
    <property type="match status" value="1"/>
</dbReference>
<dbReference type="OrthoDB" id="442087at2759"/>
<proteinExistence type="predicted"/>
<dbReference type="Proteomes" id="UP000443090">
    <property type="component" value="Unassembled WGS sequence"/>
</dbReference>
<dbReference type="PROSITE" id="PS50076">
    <property type="entry name" value="DNAJ_2"/>
    <property type="match status" value="1"/>
</dbReference>
<organism evidence="4 5">
    <name type="scientific">Lachnellula occidentalis</name>
    <dbReference type="NCBI Taxonomy" id="215460"/>
    <lineage>
        <taxon>Eukaryota</taxon>
        <taxon>Fungi</taxon>
        <taxon>Dikarya</taxon>
        <taxon>Ascomycota</taxon>
        <taxon>Pezizomycotina</taxon>
        <taxon>Leotiomycetes</taxon>
        <taxon>Helotiales</taxon>
        <taxon>Lachnaceae</taxon>
        <taxon>Lachnellula</taxon>
    </lineage>
</organism>
<dbReference type="PANTHER" id="PTHR24074">
    <property type="entry name" value="CO-CHAPERONE PROTEIN DJLA"/>
    <property type="match status" value="1"/>
</dbReference>
<name>A0A8H8UB55_9HELO</name>
<protein>
    <submittedName>
        <fullName evidence="4">Chaperone protein DnaJ</fullName>
    </submittedName>
</protein>
<dbReference type="Pfam" id="PF00226">
    <property type="entry name" value="DnaJ"/>
    <property type="match status" value="1"/>
</dbReference>
<feature type="domain" description="J" evidence="3">
    <location>
        <begin position="9"/>
        <end position="73"/>
    </location>
</feature>
<reference evidence="4 5" key="1">
    <citation type="submission" date="2018-05" db="EMBL/GenBank/DDBJ databases">
        <title>Genome sequencing and assembly of the regulated plant pathogen Lachnellula willkommii and related sister species for the development of diagnostic species identification markers.</title>
        <authorList>
            <person name="Giroux E."/>
            <person name="Bilodeau G."/>
        </authorList>
    </citation>
    <scope>NUCLEOTIDE SEQUENCE [LARGE SCALE GENOMIC DNA]</scope>
    <source>
        <strain evidence="4 5">CBS 160.35</strain>
    </source>
</reference>
<dbReference type="InterPro" id="IPR036869">
    <property type="entry name" value="J_dom_sf"/>
</dbReference>
<keyword evidence="5" id="KW-1185">Reference proteome</keyword>
<dbReference type="SMART" id="SM00271">
    <property type="entry name" value="DnaJ"/>
    <property type="match status" value="1"/>
</dbReference>
<evidence type="ECO:0000313" key="5">
    <source>
        <dbReference type="Proteomes" id="UP000443090"/>
    </source>
</evidence>
<sequence>MAPAPITDDYYMVLEVVQTATPDQVVRSYKRLALKLHPDRNAKHDATEAFQLLGRAYETLTDESNRRAYDLIYPSISRSGRPPPASTQQSAPSEGAKIAALQRSKQERDARWGPQKKVFDFLIFERQSDIWQLEQEIINLDKDSEEEKARKDRTRQQRRIEKDLKEGRLEVKMAGLRREQGLLRKKKGELEEANKVDDKKIQVIQDRIRARETWHSQEREKVLREVLAKLEEGAAEELERQQAEERAAEQKQQEEQVRYWQKAQDDNTKRYREQQYAHLYSSTAEVSTRTASTITCRHDGWWPKIQGRAACPKCSESWTYLLQCPSCQMEACPRCRSDIRTRIPRHAARTNRRAPPNVRTPCLPDYFPDDFY</sequence>
<feature type="region of interest" description="Disordered" evidence="2">
    <location>
        <begin position="74"/>
        <end position="112"/>
    </location>
</feature>
<dbReference type="PRINTS" id="PR00625">
    <property type="entry name" value="JDOMAIN"/>
</dbReference>
<evidence type="ECO:0000256" key="1">
    <source>
        <dbReference type="SAM" id="Coils"/>
    </source>
</evidence>
<feature type="coiled-coil region" evidence="1">
    <location>
        <begin position="228"/>
        <end position="258"/>
    </location>
</feature>
<dbReference type="CDD" id="cd06257">
    <property type="entry name" value="DnaJ"/>
    <property type="match status" value="1"/>
</dbReference>
<dbReference type="InterPro" id="IPR050817">
    <property type="entry name" value="DjlA_DnaK_co-chaperone"/>
</dbReference>
<dbReference type="EMBL" id="QGMI01000434">
    <property type="protein sequence ID" value="TVY40776.1"/>
    <property type="molecule type" value="Genomic_DNA"/>
</dbReference>
<dbReference type="PROSITE" id="PS00636">
    <property type="entry name" value="DNAJ_1"/>
    <property type="match status" value="1"/>
</dbReference>
<evidence type="ECO:0000259" key="3">
    <source>
        <dbReference type="PROSITE" id="PS50076"/>
    </source>
</evidence>
<dbReference type="AlphaFoldDB" id="A0A8H8UB55"/>
<dbReference type="InterPro" id="IPR001623">
    <property type="entry name" value="DnaJ_domain"/>
</dbReference>